<gene>
    <name evidence="1" type="ORF">AN936_08575</name>
</gene>
<dbReference type="EMBL" id="CP012700">
    <property type="protein sequence ID" value="ALH80420.1"/>
    <property type="molecule type" value="Genomic_DNA"/>
</dbReference>
<dbReference type="OrthoDB" id="9154892at2"/>
<reference evidence="1 2" key="1">
    <citation type="journal article" date="2015" name="Genome Announc.">
        <title>Complete Genome Sequence of Polypropylene Glycol- and Polyethylene Glycol-Degrading Sphingopyxis macrogoltabida Strain EY-1.</title>
        <authorList>
            <person name="Ohtsubo Y."/>
            <person name="Nagata Y."/>
            <person name="Numata M."/>
            <person name="Tsuchikane K."/>
            <person name="Hosoyama A."/>
            <person name="Yamazoe A."/>
            <person name="Tsuda M."/>
            <person name="Fujita N."/>
            <person name="Kawai F."/>
        </authorList>
    </citation>
    <scope>NUCLEOTIDE SEQUENCE [LARGE SCALE GENOMIC DNA]</scope>
    <source>
        <strain evidence="1 2">EY-1</strain>
    </source>
</reference>
<dbReference type="KEGG" id="smag:AN936_08575"/>
<dbReference type="Proteomes" id="UP000058074">
    <property type="component" value="Chromosome"/>
</dbReference>
<proteinExistence type="predicted"/>
<dbReference type="AlphaFoldDB" id="A0A0N9UWD8"/>
<sequence length="127" mass="13866">MGPFGIPPIETLWPLEELTKHVQPSLERMASFDAVICGTPPALQQIAHYASIWGVSDDVFRAGVIAGATEPARWNLKWVVHQFEEALEAWLAGPEAESENFSDAYVAFTSLVMASDEISPGDRATAH</sequence>
<accession>A0A0N9UWD8</accession>
<dbReference type="PATRIC" id="fig|33050.5.peg.1784"/>
<evidence type="ECO:0000313" key="1">
    <source>
        <dbReference type="EMBL" id="ALH80420.1"/>
    </source>
</evidence>
<organism evidence="1 2">
    <name type="scientific">Sphingopyxis macrogoltabida</name>
    <name type="common">Sphingomonas macrogoltabidus</name>
    <dbReference type="NCBI Taxonomy" id="33050"/>
    <lineage>
        <taxon>Bacteria</taxon>
        <taxon>Pseudomonadati</taxon>
        <taxon>Pseudomonadota</taxon>
        <taxon>Alphaproteobacteria</taxon>
        <taxon>Sphingomonadales</taxon>
        <taxon>Sphingomonadaceae</taxon>
        <taxon>Sphingopyxis</taxon>
    </lineage>
</organism>
<evidence type="ECO:0000313" key="2">
    <source>
        <dbReference type="Proteomes" id="UP000058074"/>
    </source>
</evidence>
<dbReference type="RefSeq" id="WP_149037631.1">
    <property type="nucleotide sequence ID" value="NZ_CP012700.1"/>
</dbReference>
<name>A0A0N9UWD8_SPHMC</name>
<protein>
    <submittedName>
        <fullName evidence="1">Uncharacterized protein</fullName>
    </submittedName>
</protein>